<dbReference type="AlphaFoldDB" id="A0A239DLL7"/>
<dbReference type="OrthoDB" id="112527at2"/>
<accession>A0A239DLL7</accession>
<protein>
    <submittedName>
        <fullName evidence="2">Uncharacterized protein</fullName>
    </submittedName>
</protein>
<name>A0A239DLL7_9BACT</name>
<keyword evidence="3" id="KW-1185">Reference proteome</keyword>
<evidence type="ECO:0000313" key="3">
    <source>
        <dbReference type="Proteomes" id="UP000198356"/>
    </source>
</evidence>
<feature type="chain" id="PRO_5012805559" evidence="1">
    <location>
        <begin position="29"/>
        <end position="236"/>
    </location>
</feature>
<dbReference type="RefSeq" id="WP_089406801.1">
    <property type="nucleotide sequence ID" value="NZ_FZOU01000001.1"/>
</dbReference>
<keyword evidence="1" id="KW-0732">Signal</keyword>
<feature type="signal peptide" evidence="1">
    <location>
        <begin position="1"/>
        <end position="28"/>
    </location>
</feature>
<gene>
    <name evidence="2" type="ORF">SAMN05421770_101513</name>
</gene>
<reference evidence="2 3" key="1">
    <citation type="submission" date="2017-06" db="EMBL/GenBank/DDBJ databases">
        <authorList>
            <person name="Kim H.J."/>
            <person name="Triplett B.A."/>
        </authorList>
    </citation>
    <scope>NUCLEOTIDE SEQUENCE [LARGE SCALE GENOMIC DNA]</scope>
    <source>
        <strain evidence="2 3">DSM 18704</strain>
    </source>
</reference>
<evidence type="ECO:0000256" key="1">
    <source>
        <dbReference type="SAM" id="SignalP"/>
    </source>
</evidence>
<organism evidence="2 3">
    <name type="scientific">Granulicella rosea</name>
    <dbReference type="NCBI Taxonomy" id="474952"/>
    <lineage>
        <taxon>Bacteria</taxon>
        <taxon>Pseudomonadati</taxon>
        <taxon>Acidobacteriota</taxon>
        <taxon>Terriglobia</taxon>
        <taxon>Terriglobales</taxon>
        <taxon>Acidobacteriaceae</taxon>
        <taxon>Granulicella</taxon>
    </lineage>
</organism>
<sequence>MGARRKLFRILSVAAILGLKFVPAPLHAQTVQPLIAEYKAHGEGRFEVTNNSLTPMVVLLEPRSFTITPEGKGIYRELDSTIHVDLSTSSLKLAPHQTAYVFYKADSEMLPAWFTIYATFSSPVHTAGLDMRIMLPHTVYLYQEYPLAEKDVTVSDVTYHAATGKLEVSLENDGYSLGRVQEVHGIGGHGEAEGAGFPLLPHGKRELELAWNGKEPPSELSFRFDHFTLKRPVSRQ</sequence>
<dbReference type="EMBL" id="FZOU01000001">
    <property type="protein sequence ID" value="SNS32722.1"/>
    <property type="molecule type" value="Genomic_DNA"/>
</dbReference>
<dbReference type="Proteomes" id="UP000198356">
    <property type="component" value="Unassembled WGS sequence"/>
</dbReference>
<evidence type="ECO:0000313" key="2">
    <source>
        <dbReference type="EMBL" id="SNS32722.1"/>
    </source>
</evidence>
<proteinExistence type="predicted"/>